<sequence>MSKRQKEFIKALLSLVFWLAVAYLIVVEPAFGIVGAIIGLASLVWGKIKNKPIVTFKIRK</sequence>
<proteinExistence type="predicted"/>
<feature type="transmembrane region" description="Helical" evidence="1">
    <location>
        <begin position="31"/>
        <end position="48"/>
    </location>
</feature>
<evidence type="ECO:0000313" key="3">
    <source>
        <dbReference type="Proteomes" id="UP001600943"/>
    </source>
</evidence>
<evidence type="ECO:0000256" key="1">
    <source>
        <dbReference type="SAM" id="Phobius"/>
    </source>
</evidence>
<keyword evidence="1" id="KW-0812">Transmembrane</keyword>
<keyword evidence="1" id="KW-1133">Transmembrane helix</keyword>
<gene>
    <name evidence="2" type="ORF">K040078D81_47130</name>
</gene>
<keyword evidence="1" id="KW-0472">Membrane</keyword>
<dbReference type="RefSeq" id="WP_244807256.1">
    <property type="nucleotide sequence ID" value="NZ_BAABYW010000001.1"/>
</dbReference>
<dbReference type="EMBL" id="BAABYW010000001">
    <property type="protein sequence ID" value="GAA6410596.1"/>
    <property type="molecule type" value="Genomic_DNA"/>
</dbReference>
<dbReference type="Proteomes" id="UP001600943">
    <property type="component" value="Unassembled WGS sequence"/>
</dbReference>
<protein>
    <submittedName>
        <fullName evidence="2">Uncharacterized protein</fullName>
    </submittedName>
</protein>
<reference evidence="2 3" key="1">
    <citation type="submission" date="2024-04" db="EMBL/GenBank/DDBJ databases">
        <title>Defined microbial consortia suppress multidrug-resistant proinflammatory Enterobacteriaceae via ecological control.</title>
        <authorList>
            <person name="Furuichi M."/>
            <person name="Kawaguchi T."/>
            <person name="Pust M."/>
            <person name="Yasuma K."/>
            <person name="Plichta D."/>
            <person name="Hasegawa N."/>
            <person name="Ohya T."/>
            <person name="Bhattarai S."/>
            <person name="Sasajima S."/>
            <person name="Aoto Y."/>
            <person name="Tuganbaev T."/>
            <person name="Yaginuma M."/>
            <person name="Ueda M."/>
            <person name="Okahashi N."/>
            <person name="Amafuji K."/>
            <person name="Kiridooshi Y."/>
            <person name="Sugita K."/>
            <person name="Strazar M."/>
            <person name="Skelly A."/>
            <person name="Suda W."/>
            <person name="Hattori M."/>
            <person name="Nakamoto N."/>
            <person name="Caballero S."/>
            <person name="Norman J."/>
            <person name="Olle B."/>
            <person name="Tanoue T."/>
            <person name="Arita M."/>
            <person name="Bucci V."/>
            <person name="Atarashi K."/>
            <person name="Xavier R."/>
            <person name="Honda K."/>
        </authorList>
    </citation>
    <scope>NUCLEOTIDE SEQUENCE [LARGE SCALE GENOMIC DNA]</scope>
    <source>
        <strain evidence="3">k04-0078-D8-1</strain>
    </source>
</reference>
<name>A0ABQ0BGL9_9FIRM</name>
<keyword evidence="3" id="KW-1185">Reference proteome</keyword>
<organism evidence="2 3">
    <name type="scientific">Blautia hominis</name>
    <dbReference type="NCBI Taxonomy" id="2025493"/>
    <lineage>
        <taxon>Bacteria</taxon>
        <taxon>Bacillati</taxon>
        <taxon>Bacillota</taxon>
        <taxon>Clostridia</taxon>
        <taxon>Lachnospirales</taxon>
        <taxon>Lachnospiraceae</taxon>
        <taxon>Blautia</taxon>
    </lineage>
</organism>
<evidence type="ECO:0000313" key="2">
    <source>
        <dbReference type="EMBL" id="GAA6410596.1"/>
    </source>
</evidence>
<comment type="caution">
    <text evidence="2">The sequence shown here is derived from an EMBL/GenBank/DDBJ whole genome shotgun (WGS) entry which is preliminary data.</text>
</comment>
<accession>A0ABQ0BGL9</accession>